<organism evidence="1">
    <name type="scientific">uncultured Spirochaetota bacterium</name>
    <dbReference type="NCBI Taxonomy" id="460511"/>
    <lineage>
        <taxon>Bacteria</taxon>
        <taxon>Pseudomonadati</taxon>
        <taxon>Spirochaetota</taxon>
        <taxon>environmental samples</taxon>
    </lineage>
</organism>
<dbReference type="AlphaFoldDB" id="A0A652ZWA3"/>
<protein>
    <submittedName>
        <fullName evidence="1">Uncharacterized protein</fullName>
    </submittedName>
</protein>
<evidence type="ECO:0000313" key="1">
    <source>
        <dbReference type="EMBL" id="VBB40088.1"/>
    </source>
</evidence>
<sequence>MVGLQPCDRSPKFRGIQFTQKNGRPATNKVIATKPGKIQFTQKNGRPATMVHDDTSSHSFSLLRKMVGLQHTSKSVSRPG</sequence>
<proteinExistence type="predicted"/>
<accession>A0A652ZWA3</accession>
<name>A0A652ZWA3_9SPIR</name>
<dbReference type="EMBL" id="UPXP01000021">
    <property type="protein sequence ID" value="VBB40088.1"/>
    <property type="molecule type" value="Genomic_DNA"/>
</dbReference>
<gene>
    <name evidence="1" type="ORF">TRIP_E280065</name>
</gene>
<reference evidence="1" key="1">
    <citation type="submission" date="2018-07" db="EMBL/GenBank/DDBJ databases">
        <authorList>
            <consortium name="Genoscope - CEA"/>
            <person name="William W."/>
        </authorList>
    </citation>
    <scope>NUCLEOTIDE SEQUENCE</scope>
    <source>
        <strain evidence="1">IK1</strain>
    </source>
</reference>